<geneLocation type="plasmid" evidence="2 3">
    <name>pCC829_2</name>
</geneLocation>
<protein>
    <submittedName>
        <fullName evidence="1">Y4bD/Y4pK family protein</fullName>
    </submittedName>
</protein>
<dbReference type="RefSeq" id="WP_231144203.1">
    <property type="nucleotide sequence ID" value="NZ_CP088100.1"/>
</dbReference>
<dbReference type="EMBL" id="CP088100">
    <property type="protein sequence ID" value="UFW88423.1"/>
    <property type="molecule type" value="Genomic_DNA"/>
</dbReference>
<name>A0ABY3QS25_9BRAD</name>
<dbReference type="Pfam" id="PF17342">
    <property type="entry name" value="DUF5372"/>
    <property type="match status" value="1"/>
</dbReference>
<sequence length="88" mass="9578">MRITHPFHPLNSHSFELICRRRHWGEDRVVYAGADGRLCTIASAFTNIDPPDEFRLVAAGRAAFRTADLLALCDALDGLAGRLGAGDA</sequence>
<keyword evidence="2" id="KW-0614">Plasmid</keyword>
<dbReference type="InterPro" id="IPR035315">
    <property type="entry name" value="DUF5372"/>
</dbReference>
<gene>
    <name evidence="1" type="ORF">BjapCC829_07850</name>
    <name evidence="2" type="ORF">BjapCC829_48280</name>
</gene>
<evidence type="ECO:0000313" key="3">
    <source>
        <dbReference type="Proteomes" id="UP001430990"/>
    </source>
</evidence>
<keyword evidence="3" id="KW-1185">Reference proteome</keyword>
<accession>A0ABY3QS25</accession>
<evidence type="ECO:0000313" key="2">
    <source>
        <dbReference type="EMBL" id="UFW92074.1"/>
    </source>
</evidence>
<organism evidence="1 3">
    <name type="scientific">Bradyrhizobium barranii</name>
    <dbReference type="NCBI Taxonomy" id="2992140"/>
    <lineage>
        <taxon>Bacteria</taxon>
        <taxon>Pseudomonadati</taxon>
        <taxon>Pseudomonadota</taxon>
        <taxon>Alphaproteobacteria</taxon>
        <taxon>Hyphomicrobiales</taxon>
        <taxon>Nitrobacteraceae</taxon>
        <taxon>Bradyrhizobium</taxon>
    </lineage>
</organism>
<proteinExistence type="predicted"/>
<dbReference type="Proteomes" id="UP001430990">
    <property type="component" value="Plasmid pCC829_2"/>
</dbReference>
<reference evidence="1" key="1">
    <citation type="submission" date="2021-11" db="EMBL/GenBank/DDBJ databases">
        <title>Australian commercial rhizobial inoculants.</title>
        <authorList>
            <person name="Kohlmeier M.G."/>
            <person name="O'Hara G.W."/>
            <person name="Colombi E."/>
            <person name="Ramsay J.P."/>
            <person name="Terpolilli J."/>
        </authorList>
    </citation>
    <scope>NUCLEOTIDE SEQUENCE</scope>
    <source>
        <strain evidence="1">CC829</strain>
        <plasmid evidence="2">pCC829_2</plasmid>
    </source>
</reference>
<evidence type="ECO:0000313" key="1">
    <source>
        <dbReference type="EMBL" id="UFW88423.1"/>
    </source>
</evidence>
<dbReference type="EMBL" id="CP088102">
    <property type="protein sequence ID" value="UFW92074.1"/>
    <property type="molecule type" value="Genomic_DNA"/>
</dbReference>
<dbReference type="Proteomes" id="UP001430990">
    <property type="component" value="Chromosome"/>
</dbReference>